<dbReference type="EMBL" id="MU157925">
    <property type="protein sequence ID" value="KAF9523093.1"/>
    <property type="molecule type" value="Genomic_DNA"/>
</dbReference>
<reference evidence="2" key="1">
    <citation type="submission" date="2020-11" db="EMBL/GenBank/DDBJ databases">
        <authorList>
            <consortium name="DOE Joint Genome Institute"/>
            <person name="Ahrendt S."/>
            <person name="Riley R."/>
            <person name="Andreopoulos W."/>
            <person name="Labutti K."/>
            <person name="Pangilinan J."/>
            <person name="Ruiz-Duenas F.J."/>
            <person name="Barrasa J.M."/>
            <person name="Sanchez-Garcia M."/>
            <person name="Camarero S."/>
            <person name="Miyauchi S."/>
            <person name="Serrano A."/>
            <person name="Linde D."/>
            <person name="Babiker R."/>
            <person name="Drula E."/>
            <person name="Ayuso-Fernandez I."/>
            <person name="Pacheco R."/>
            <person name="Padilla G."/>
            <person name="Ferreira P."/>
            <person name="Barriuso J."/>
            <person name="Kellner H."/>
            <person name="Castanera R."/>
            <person name="Alfaro M."/>
            <person name="Ramirez L."/>
            <person name="Pisabarro A.G."/>
            <person name="Kuo A."/>
            <person name="Tritt A."/>
            <person name="Lipzen A."/>
            <person name="He G."/>
            <person name="Yan M."/>
            <person name="Ng V."/>
            <person name="Cullen D."/>
            <person name="Martin F."/>
            <person name="Rosso M.-N."/>
            <person name="Henrissat B."/>
            <person name="Hibbett D."/>
            <person name="Martinez A.T."/>
            <person name="Grigoriev I.V."/>
        </authorList>
    </citation>
    <scope>NUCLEOTIDE SEQUENCE</scope>
    <source>
        <strain evidence="2">CBS 506.95</strain>
    </source>
</reference>
<keyword evidence="3" id="KW-1185">Reference proteome</keyword>
<feature type="compositionally biased region" description="Polar residues" evidence="1">
    <location>
        <begin position="23"/>
        <end position="35"/>
    </location>
</feature>
<protein>
    <submittedName>
        <fullName evidence="2">Uncharacterized protein</fullName>
    </submittedName>
</protein>
<dbReference type="Proteomes" id="UP000807306">
    <property type="component" value="Unassembled WGS sequence"/>
</dbReference>
<organism evidence="2 3">
    <name type="scientific">Crepidotus variabilis</name>
    <dbReference type="NCBI Taxonomy" id="179855"/>
    <lineage>
        <taxon>Eukaryota</taxon>
        <taxon>Fungi</taxon>
        <taxon>Dikarya</taxon>
        <taxon>Basidiomycota</taxon>
        <taxon>Agaricomycotina</taxon>
        <taxon>Agaricomycetes</taxon>
        <taxon>Agaricomycetidae</taxon>
        <taxon>Agaricales</taxon>
        <taxon>Agaricineae</taxon>
        <taxon>Crepidotaceae</taxon>
        <taxon>Crepidotus</taxon>
    </lineage>
</organism>
<evidence type="ECO:0000313" key="3">
    <source>
        <dbReference type="Proteomes" id="UP000807306"/>
    </source>
</evidence>
<evidence type="ECO:0000313" key="2">
    <source>
        <dbReference type="EMBL" id="KAF9523093.1"/>
    </source>
</evidence>
<feature type="compositionally biased region" description="Low complexity" evidence="1">
    <location>
        <begin position="46"/>
        <end position="58"/>
    </location>
</feature>
<evidence type="ECO:0000256" key="1">
    <source>
        <dbReference type="SAM" id="MobiDB-lite"/>
    </source>
</evidence>
<proteinExistence type="predicted"/>
<name>A0A9P6E640_9AGAR</name>
<gene>
    <name evidence="2" type="ORF">CPB83DRAFT_863440</name>
</gene>
<feature type="compositionally biased region" description="Polar residues" evidence="1">
    <location>
        <begin position="81"/>
        <end position="93"/>
    </location>
</feature>
<sequence length="156" mass="17041">MIVNVGTSSSTHQQAAATQNFHSPNLQTSPYHTQSPQHQHHGGGYNPNPNTNLLYYQNQSYTQPPQPHQPHGGSNHPHRNPNATYPPNQSYTQYPPPGPMSFPHPSPAPMPGSSTNVWNNMQSEGHVLGERPKETAVFATSVLATNHGEGKRRAGK</sequence>
<feature type="region of interest" description="Disordered" evidence="1">
    <location>
        <begin position="23"/>
        <end position="120"/>
    </location>
</feature>
<accession>A0A9P6E640</accession>
<comment type="caution">
    <text evidence="2">The sequence shown here is derived from an EMBL/GenBank/DDBJ whole genome shotgun (WGS) entry which is preliminary data.</text>
</comment>
<feature type="compositionally biased region" description="Pro residues" evidence="1">
    <location>
        <begin position="94"/>
        <end position="110"/>
    </location>
</feature>
<dbReference type="AlphaFoldDB" id="A0A9P6E640"/>